<proteinExistence type="predicted"/>
<evidence type="ECO:0000313" key="1">
    <source>
        <dbReference type="EMBL" id="RVT93501.1"/>
    </source>
</evidence>
<evidence type="ECO:0000313" key="2">
    <source>
        <dbReference type="Proteomes" id="UP000282971"/>
    </source>
</evidence>
<sequence length="124" mass="14255">MYTIQFNRAWNLLDISWSGLFTPDEMRRYAADCEACRRRERIEPGYRLRIVLTDNQPLPQDTLGVLGKVFENFPVSSRTAMVTKSAVARMQIRRTMMVPQMQIFDDPTAALAWLMAPQAREGGV</sequence>
<keyword evidence="2" id="KW-1185">Reference proteome</keyword>
<dbReference type="Proteomes" id="UP000282971">
    <property type="component" value="Unassembled WGS sequence"/>
</dbReference>
<organism evidence="1 2">
    <name type="scientific">Sphingomonas crocodyli</name>
    <dbReference type="NCBI Taxonomy" id="1979270"/>
    <lineage>
        <taxon>Bacteria</taxon>
        <taxon>Pseudomonadati</taxon>
        <taxon>Pseudomonadota</taxon>
        <taxon>Alphaproteobacteria</taxon>
        <taxon>Sphingomonadales</taxon>
        <taxon>Sphingomonadaceae</taxon>
        <taxon>Sphingomonas</taxon>
    </lineage>
</organism>
<comment type="caution">
    <text evidence="1">The sequence shown here is derived from an EMBL/GenBank/DDBJ whole genome shotgun (WGS) entry which is preliminary data.</text>
</comment>
<gene>
    <name evidence="1" type="ORF">EOD43_06400</name>
</gene>
<protein>
    <submittedName>
        <fullName evidence="1">STAS/SEC14 domain-containing protein</fullName>
    </submittedName>
</protein>
<accession>A0A437M701</accession>
<dbReference type="OrthoDB" id="7470556at2"/>
<dbReference type="EMBL" id="SACN01000001">
    <property type="protein sequence ID" value="RVT93501.1"/>
    <property type="molecule type" value="Genomic_DNA"/>
</dbReference>
<dbReference type="AlphaFoldDB" id="A0A437M701"/>
<dbReference type="RefSeq" id="WP_127742175.1">
    <property type="nucleotide sequence ID" value="NZ_SACN01000001.1"/>
</dbReference>
<name>A0A437M701_9SPHN</name>
<reference evidence="1 2" key="1">
    <citation type="submission" date="2019-01" db="EMBL/GenBank/DDBJ databases">
        <authorList>
            <person name="Chen W.-M."/>
        </authorList>
    </citation>
    <scope>NUCLEOTIDE SEQUENCE [LARGE SCALE GENOMIC DNA]</scope>
    <source>
        <strain evidence="1 2">CCP-7</strain>
    </source>
</reference>